<dbReference type="Pfam" id="PF25096">
    <property type="entry name" value="DUF7808"/>
    <property type="match status" value="1"/>
</dbReference>
<evidence type="ECO:0000313" key="4">
    <source>
        <dbReference type="Proteomes" id="UP001608902"/>
    </source>
</evidence>
<organism evidence="3 4">
    <name type="scientific">Gnathostoma spinigerum</name>
    <dbReference type="NCBI Taxonomy" id="75299"/>
    <lineage>
        <taxon>Eukaryota</taxon>
        <taxon>Metazoa</taxon>
        <taxon>Ecdysozoa</taxon>
        <taxon>Nematoda</taxon>
        <taxon>Chromadorea</taxon>
        <taxon>Rhabditida</taxon>
        <taxon>Spirurina</taxon>
        <taxon>Gnathostomatomorpha</taxon>
        <taxon>Gnathostomatoidea</taxon>
        <taxon>Gnathostomatidae</taxon>
        <taxon>Gnathostoma</taxon>
    </lineage>
</organism>
<dbReference type="PANTHER" id="PTHR34493">
    <property type="entry name" value="PROTEIN CBG13422-RELATED"/>
    <property type="match status" value="1"/>
</dbReference>
<name>A0ABD6ECB3_9BILA</name>
<sequence>MSRFVLPSIFVFIISCWAHPQFRTLECVTPNGEPKGGPVAATCSLLIKDTEHEAPGRRAPVGDGCYTDSKRGMVLCDLVCPKAHAVFHSTSLRHKSCFKFLTYGLEEINHETYFWRSGDCLNSTATFNVGCKFDAPFKTQFANDNEVFAKLKRRKSAA</sequence>
<feature type="chain" id="PRO_5044845179" description="DUF7808 domain-containing protein" evidence="1">
    <location>
        <begin position="19"/>
        <end position="158"/>
    </location>
</feature>
<feature type="domain" description="DUF7808" evidence="2">
    <location>
        <begin position="18"/>
        <end position="150"/>
    </location>
</feature>
<dbReference type="EMBL" id="JBGFUD010000394">
    <property type="protein sequence ID" value="MFH4974443.1"/>
    <property type="molecule type" value="Genomic_DNA"/>
</dbReference>
<proteinExistence type="predicted"/>
<comment type="caution">
    <text evidence="3">The sequence shown here is derived from an EMBL/GenBank/DDBJ whole genome shotgun (WGS) entry which is preliminary data.</text>
</comment>
<dbReference type="AlphaFoldDB" id="A0ABD6ECB3"/>
<dbReference type="InterPro" id="IPR056710">
    <property type="entry name" value="DUF7808"/>
</dbReference>
<dbReference type="Proteomes" id="UP001608902">
    <property type="component" value="Unassembled WGS sequence"/>
</dbReference>
<gene>
    <name evidence="3" type="ORF">AB6A40_001152</name>
</gene>
<dbReference type="PROSITE" id="PS51257">
    <property type="entry name" value="PROKAR_LIPOPROTEIN"/>
    <property type="match status" value="1"/>
</dbReference>
<evidence type="ECO:0000259" key="2">
    <source>
        <dbReference type="Pfam" id="PF25096"/>
    </source>
</evidence>
<protein>
    <recommendedName>
        <fullName evidence="2">DUF7808 domain-containing protein</fullName>
    </recommendedName>
</protein>
<reference evidence="3 4" key="1">
    <citation type="submission" date="2024-08" db="EMBL/GenBank/DDBJ databases">
        <title>Gnathostoma spinigerum genome.</title>
        <authorList>
            <person name="Gonzalez-Bertolin B."/>
            <person name="Monzon S."/>
            <person name="Zaballos A."/>
            <person name="Jimenez P."/>
            <person name="Dekumyoy P."/>
            <person name="Varona S."/>
            <person name="Cuesta I."/>
            <person name="Sumanam S."/>
            <person name="Adisakwattana P."/>
            <person name="Gasser R.B."/>
            <person name="Hernandez-Gonzalez A."/>
            <person name="Young N.D."/>
            <person name="Perteguer M.J."/>
        </authorList>
    </citation>
    <scope>NUCLEOTIDE SEQUENCE [LARGE SCALE GENOMIC DNA]</scope>
    <source>
        <strain evidence="3">AL3</strain>
        <tissue evidence="3">Liver</tissue>
    </source>
</reference>
<evidence type="ECO:0000313" key="3">
    <source>
        <dbReference type="EMBL" id="MFH4974443.1"/>
    </source>
</evidence>
<dbReference type="PANTHER" id="PTHR34493:SF4">
    <property type="entry name" value="PROTEIN CBG13422"/>
    <property type="match status" value="1"/>
</dbReference>
<accession>A0ABD6ECB3</accession>
<keyword evidence="4" id="KW-1185">Reference proteome</keyword>
<keyword evidence="1" id="KW-0732">Signal</keyword>
<evidence type="ECO:0000256" key="1">
    <source>
        <dbReference type="SAM" id="SignalP"/>
    </source>
</evidence>
<feature type="signal peptide" evidence="1">
    <location>
        <begin position="1"/>
        <end position="18"/>
    </location>
</feature>